<accession>A0ACC1LAC0</accession>
<proteinExistence type="predicted"/>
<dbReference type="Proteomes" id="UP001140096">
    <property type="component" value="Unassembled WGS sequence"/>
</dbReference>
<comment type="caution">
    <text evidence="1">The sequence shown here is derived from an EMBL/GenBank/DDBJ whole genome shotgun (WGS) entry which is preliminary data.</text>
</comment>
<keyword evidence="2" id="KW-1185">Reference proteome</keyword>
<evidence type="ECO:0000313" key="1">
    <source>
        <dbReference type="EMBL" id="KAJ2803644.1"/>
    </source>
</evidence>
<dbReference type="EMBL" id="JANBUP010001774">
    <property type="protein sequence ID" value="KAJ2803644.1"/>
    <property type="molecule type" value="Genomic_DNA"/>
</dbReference>
<sequence length="161" mass="15976">MASSSRVLATSSMADSILGGTSTSTASNRNRNRSASGATSASRQSVGGDSLATKDVQSMAALKLSGARTRAGSVGQTSEITPSSLSSASAGVNGKTTAAGLASADASSPASPAAHALSVPPANANLAEFLENVIILQESIKEIIARVQVRRENGGDEDAVS</sequence>
<reference evidence="1" key="1">
    <citation type="submission" date="2022-07" db="EMBL/GenBank/DDBJ databases">
        <title>Phylogenomic reconstructions and comparative analyses of Kickxellomycotina fungi.</title>
        <authorList>
            <person name="Reynolds N.K."/>
            <person name="Stajich J.E."/>
            <person name="Barry K."/>
            <person name="Grigoriev I.V."/>
            <person name="Crous P."/>
            <person name="Smith M.E."/>
        </authorList>
    </citation>
    <scope>NUCLEOTIDE SEQUENCE</scope>
    <source>
        <strain evidence="1">CBS 102833</strain>
    </source>
</reference>
<gene>
    <name evidence="1" type="ORF">H4S07_004415</name>
</gene>
<protein>
    <submittedName>
        <fullName evidence="1">Uncharacterized protein</fullName>
    </submittedName>
</protein>
<evidence type="ECO:0000313" key="2">
    <source>
        <dbReference type="Proteomes" id="UP001140096"/>
    </source>
</evidence>
<name>A0ACC1LAC0_9FUNG</name>
<organism evidence="1 2">
    <name type="scientific">Coemansia furcata</name>
    <dbReference type="NCBI Taxonomy" id="417177"/>
    <lineage>
        <taxon>Eukaryota</taxon>
        <taxon>Fungi</taxon>
        <taxon>Fungi incertae sedis</taxon>
        <taxon>Zoopagomycota</taxon>
        <taxon>Kickxellomycotina</taxon>
        <taxon>Kickxellomycetes</taxon>
        <taxon>Kickxellales</taxon>
        <taxon>Kickxellaceae</taxon>
        <taxon>Coemansia</taxon>
    </lineage>
</organism>